<accession>A0AAP2E3S9</accession>
<comment type="similarity">
    <text evidence="1">Belongs to the pectinesterase family.</text>
</comment>
<dbReference type="EMBL" id="JAHESE010000029">
    <property type="protein sequence ID" value="MBT1711049.1"/>
    <property type="molecule type" value="Genomic_DNA"/>
</dbReference>
<keyword evidence="8" id="KW-1185">Reference proteome</keyword>
<dbReference type="PANTHER" id="PTHR31321">
    <property type="entry name" value="ACYL-COA THIOESTER HYDROLASE YBHC-RELATED"/>
    <property type="match status" value="1"/>
</dbReference>
<evidence type="ECO:0000256" key="4">
    <source>
        <dbReference type="PROSITE-ProRule" id="PRU10040"/>
    </source>
</evidence>
<proteinExistence type="inferred from homology"/>
<dbReference type="InterPro" id="IPR000070">
    <property type="entry name" value="Pectinesterase_cat"/>
</dbReference>
<evidence type="ECO:0000256" key="2">
    <source>
        <dbReference type="ARBA" id="ARBA00022801"/>
    </source>
</evidence>
<evidence type="ECO:0000259" key="6">
    <source>
        <dbReference type="Pfam" id="PF01095"/>
    </source>
</evidence>
<evidence type="ECO:0000256" key="3">
    <source>
        <dbReference type="ARBA" id="ARBA00023085"/>
    </source>
</evidence>
<dbReference type="GO" id="GO:0042545">
    <property type="term" value="P:cell wall modification"/>
    <property type="evidence" value="ECO:0007669"/>
    <property type="project" value="UniProtKB-UniRule"/>
</dbReference>
<sequence length="324" mass="36413">MAWTFALVWLTLHIEAQSTTQALEKVSYDFAVAQDGSGDFRTLQEAFNAVPDFRKKQTRILLRRGTYKEKLILATSKINVRLIGEDVTRTIVTYDDYAAKKNRFGEEMGTTGSSSFFVFADDFLAENITFENSAGPVGQAVAVRIAGDRVMFHHCRFLGNQDTLYPFGEKSRQYYKDCYIEGTVDFIFGWSTAVFDHCTIFCKKPGGYVTAASTLESTPQGFVFLDCKITGDAPTESFYLGRPWRPWARTVFIRCDLDRQIKKEGWHNWDKPDAEKTAYYAEYASTGPGAGGTTRVPWAHTLTAAEAAAYTVETILGDWKISVP</sequence>
<reference evidence="7 8" key="1">
    <citation type="submission" date="2021-05" db="EMBL/GenBank/DDBJ databases">
        <title>A Polyphasic approach of four new species of the genus Ohtaekwangia: Ohtaekwangia histidinii sp. nov., Ohtaekwangia cretensis sp. nov., Ohtaekwangia indiensis sp. nov., Ohtaekwangia reichenbachii sp. nov. from diverse environment.</title>
        <authorList>
            <person name="Octaviana S."/>
        </authorList>
    </citation>
    <scope>NUCLEOTIDE SEQUENCE [LARGE SCALE GENOMIC DNA]</scope>
    <source>
        <strain evidence="7 8">PWU5</strain>
    </source>
</reference>
<organism evidence="7 8">
    <name type="scientific">Dawidia cretensis</name>
    <dbReference type="NCBI Taxonomy" id="2782350"/>
    <lineage>
        <taxon>Bacteria</taxon>
        <taxon>Pseudomonadati</taxon>
        <taxon>Bacteroidota</taxon>
        <taxon>Cytophagia</taxon>
        <taxon>Cytophagales</taxon>
        <taxon>Chryseotaleaceae</taxon>
        <taxon>Dawidia</taxon>
    </lineage>
</organism>
<dbReference type="AlphaFoldDB" id="A0AAP2E3S9"/>
<dbReference type="GO" id="GO:0009279">
    <property type="term" value="C:cell outer membrane"/>
    <property type="evidence" value="ECO:0007669"/>
    <property type="project" value="TreeGrafter"/>
</dbReference>
<protein>
    <recommendedName>
        <fullName evidence="5">Pectinesterase</fullName>
        <ecNumber evidence="5">3.1.1.11</ecNumber>
    </recommendedName>
</protein>
<dbReference type="EC" id="3.1.1.11" evidence="5"/>
<comment type="caution">
    <text evidence="7">The sequence shown here is derived from an EMBL/GenBank/DDBJ whole genome shotgun (WGS) entry which is preliminary data.</text>
</comment>
<dbReference type="InterPro" id="IPR011050">
    <property type="entry name" value="Pectin_lyase_fold/virulence"/>
</dbReference>
<dbReference type="GO" id="GO:0030599">
    <property type="term" value="F:pectinesterase activity"/>
    <property type="evidence" value="ECO:0007669"/>
    <property type="project" value="UniProtKB-UniRule"/>
</dbReference>
<feature type="active site" evidence="4">
    <location>
        <position position="185"/>
    </location>
</feature>
<dbReference type="Gene3D" id="2.160.20.10">
    <property type="entry name" value="Single-stranded right-handed beta-helix, Pectin lyase-like"/>
    <property type="match status" value="1"/>
</dbReference>
<dbReference type="InterPro" id="IPR012334">
    <property type="entry name" value="Pectin_lyas_fold"/>
</dbReference>
<comment type="pathway">
    <text evidence="5">Glycan metabolism; pectin degradation; 2-dehydro-3-deoxy-D-gluconate from pectin: step 1/5.</text>
</comment>
<dbReference type="Proteomes" id="UP001319080">
    <property type="component" value="Unassembled WGS sequence"/>
</dbReference>
<dbReference type="FunFam" id="2.160.20.10:FF:000052">
    <property type="entry name" value="Pectinesterase"/>
    <property type="match status" value="1"/>
</dbReference>
<evidence type="ECO:0000313" key="8">
    <source>
        <dbReference type="Proteomes" id="UP001319080"/>
    </source>
</evidence>
<comment type="catalytic activity">
    <reaction evidence="5">
        <text>[(1-&gt;4)-alpha-D-galacturonosyl methyl ester](n) + n H2O = [(1-&gt;4)-alpha-D-galacturonosyl](n) + n methanol + n H(+)</text>
        <dbReference type="Rhea" id="RHEA:22380"/>
        <dbReference type="Rhea" id="RHEA-COMP:14570"/>
        <dbReference type="Rhea" id="RHEA-COMP:14573"/>
        <dbReference type="ChEBI" id="CHEBI:15377"/>
        <dbReference type="ChEBI" id="CHEBI:15378"/>
        <dbReference type="ChEBI" id="CHEBI:17790"/>
        <dbReference type="ChEBI" id="CHEBI:140522"/>
        <dbReference type="ChEBI" id="CHEBI:140523"/>
        <dbReference type="EC" id="3.1.1.11"/>
    </reaction>
</comment>
<evidence type="ECO:0000256" key="1">
    <source>
        <dbReference type="ARBA" id="ARBA00008891"/>
    </source>
</evidence>
<evidence type="ECO:0000313" key="7">
    <source>
        <dbReference type="EMBL" id="MBT1711049.1"/>
    </source>
</evidence>
<keyword evidence="3 5" id="KW-0063">Aspartyl esterase</keyword>
<dbReference type="PROSITE" id="PS00503">
    <property type="entry name" value="PECTINESTERASE_2"/>
    <property type="match status" value="1"/>
</dbReference>
<name>A0AAP2E3S9_9BACT</name>
<gene>
    <name evidence="7" type="ORF">KK062_22595</name>
</gene>
<dbReference type="SUPFAM" id="SSF51126">
    <property type="entry name" value="Pectin lyase-like"/>
    <property type="match status" value="1"/>
</dbReference>
<dbReference type="Pfam" id="PF01095">
    <property type="entry name" value="Pectinesterase"/>
    <property type="match status" value="1"/>
</dbReference>
<dbReference type="GO" id="GO:0045490">
    <property type="term" value="P:pectin catabolic process"/>
    <property type="evidence" value="ECO:0007669"/>
    <property type="project" value="UniProtKB-UniRule"/>
</dbReference>
<dbReference type="InterPro" id="IPR033131">
    <property type="entry name" value="Pectinesterase_Asp_AS"/>
</dbReference>
<keyword evidence="2 5" id="KW-0378">Hydrolase</keyword>
<evidence type="ECO:0000256" key="5">
    <source>
        <dbReference type="RuleBase" id="RU000589"/>
    </source>
</evidence>
<feature type="domain" description="Pectinesterase catalytic" evidence="6">
    <location>
        <begin position="30"/>
        <end position="316"/>
    </location>
</feature>
<dbReference type="PANTHER" id="PTHR31321:SF57">
    <property type="entry name" value="PECTINESTERASE 53-RELATED"/>
    <property type="match status" value="1"/>
</dbReference>